<proteinExistence type="predicted"/>
<dbReference type="EMBL" id="KI913169">
    <property type="protein sequence ID" value="ETV70147.1"/>
    <property type="molecule type" value="Genomic_DNA"/>
</dbReference>
<sequence>MGKVLPSRTYQYTPEWSDEPPATDKGVLWACACEILANNHCIGTAIDAAKKKFEFAAECATSEDPNNVKQLGCKGVTVATSSEFVYTSKANDFTLVKLNAGAAALSPYSYLQARASGAVLGEQIYIPQHPAARASRRILVCGRRSRSGTPSTRTGSPVLSAKDNVVVALPKCGGCLNGGLKYTPY</sequence>
<organism evidence="1">
    <name type="scientific">Aphanomyces astaci</name>
    <name type="common">Crayfish plague agent</name>
    <dbReference type="NCBI Taxonomy" id="112090"/>
    <lineage>
        <taxon>Eukaryota</taxon>
        <taxon>Sar</taxon>
        <taxon>Stramenopiles</taxon>
        <taxon>Oomycota</taxon>
        <taxon>Saprolegniomycetes</taxon>
        <taxon>Saprolegniales</taxon>
        <taxon>Verrucalvaceae</taxon>
        <taxon>Aphanomyces</taxon>
    </lineage>
</organism>
<evidence type="ECO:0000313" key="1">
    <source>
        <dbReference type="EMBL" id="ETV70147.1"/>
    </source>
</evidence>
<dbReference type="PANTHER" id="PTHR36234">
    <property type="entry name" value="LYSYL ENDOPEPTIDASE"/>
    <property type="match status" value="1"/>
</dbReference>
<dbReference type="OrthoDB" id="10491356at2759"/>
<dbReference type="RefSeq" id="XP_009840378.1">
    <property type="nucleotide sequence ID" value="XM_009842076.1"/>
</dbReference>
<dbReference type="InterPro" id="IPR009003">
    <property type="entry name" value="Peptidase_S1_PA"/>
</dbReference>
<dbReference type="AlphaFoldDB" id="W4FRQ2"/>
<dbReference type="PANTHER" id="PTHR36234:SF5">
    <property type="entry name" value="LYSYL ENDOPEPTIDASE"/>
    <property type="match status" value="1"/>
</dbReference>
<dbReference type="SUPFAM" id="SSF50494">
    <property type="entry name" value="Trypsin-like serine proteases"/>
    <property type="match status" value="1"/>
</dbReference>
<protein>
    <submittedName>
        <fullName evidence="1">Uncharacterized protein</fullName>
    </submittedName>
</protein>
<accession>W4FRQ2</accession>
<dbReference type="GeneID" id="20816305"/>
<dbReference type="VEuPathDB" id="FungiDB:H257_14309"/>
<gene>
    <name evidence="1" type="ORF">H257_14309</name>
</gene>
<reference evidence="1" key="1">
    <citation type="submission" date="2013-12" db="EMBL/GenBank/DDBJ databases">
        <title>The Genome Sequence of Aphanomyces astaci APO3.</title>
        <authorList>
            <consortium name="The Broad Institute Genomics Platform"/>
            <person name="Russ C."/>
            <person name="Tyler B."/>
            <person name="van West P."/>
            <person name="Dieguez-Uribeondo J."/>
            <person name="Young S.K."/>
            <person name="Zeng Q."/>
            <person name="Gargeya S."/>
            <person name="Fitzgerald M."/>
            <person name="Abouelleil A."/>
            <person name="Alvarado L."/>
            <person name="Chapman S.B."/>
            <person name="Gainer-Dewar J."/>
            <person name="Goldberg J."/>
            <person name="Griggs A."/>
            <person name="Gujja S."/>
            <person name="Hansen M."/>
            <person name="Howarth C."/>
            <person name="Imamovic A."/>
            <person name="Ireland A."/>
            <person name="Larimer J."/>
            <person name="McCowan C."/>
            <person name="Murphy C."/>
            <person name="Pearson M."/>
            <person name="Poon T.W."/>
            <person name="Priest M."/>
            <person name="Roberts A."/>
            <person name="Saif S."/>
            <person name="Shea T."/>
            <person name="Sykes S."/>
            <person name="Wortman J."/>
            <person name="Nusbaum C."/>
            <person name="Birren B."/>
        </authorList>
    </citation>
    <scope>NUCLEOTIDE SEQUENCE [LARGE SCALE GENOMIC DNA]</scope>
    <source>
        <strain evidence="1">APO3</strain>
    </source>
</reference>
<name>W4FRQ2_APHAT</name>